<evidence type="ECO:0000256" key="1">
    <source>
        <dbReference type="ARBA" id="ARBA00022670"/>
    </source>
</evidence>
<feature type="domain" description="Peptidase S9 prolyl oligopeptidase catalytic" evidence="4">
    <location>
        <begin position="490"/>
        <end position="677"/>
    </location>
</feature>
<name>A0A0R3MCM2_9BRAD</name>
<keyword evidence="3" id="KW-0720">Serine protease</keyword>
<gene>
    <name evidence="6" type="ORF">CQ14_26010</name>
</gene>
<dbReference type="GO" id="GO:0004252">
    <property type="term" value="F:serine-type endopeptidase activity"/>
    <property type="evidence" value="ECO:0007669"/>
    <property type="project" value="InterPro"/>
</dbReference>
<dbReference type="PANTHER" id="PTHR42881">
    <property type="entry name" value="PROLYL ENDOPEPTIDASE"/>
    <property type="match status" value="1"/>
</dbReference>
<dbReference type="PANTHER" id="PTHR42881:SF13">
    <property type="entry name" value="PROLYL ENDOPEPTIDASE"/>
    <property type="match status" value="1"/>
</dbReference>
<accession>A0A0R3MCM2</accession>
<dbReference type="InterPro" id="IPR029058">
    <property type="entry name" value="AB_hydrolase_fold"/>
</dbReference>
<dbReference type="GO" id="GO:0006508">
    <property type="term" value="P:proteolysis"/>
    <property type="evidence" value="ECO:0007669"/>
    <property type="project" value="UniProtKB-KW"/>
</dbReference>
<dbReference type="InterPro" id="IPR051167">
    <property type="entry name" value="Prolyl_oligopep/macrocyclase"/>
</dbReference>
<dbReference type="OrthoDB" id="9801421at2"/>
<keyword evidence="2" id="KW-0378">Hydrolase</keyword>
<dbReference type="Proteomes" id="UP000051660">
    <property type="component" value="Unassembled WGS sequence"/>
</dbReference>
<sequence>MVKVRATTKSRVGKPTLSAPDDDPYLWLEQIEGARALKFVERQNSNTLQVLGGAAFERDRDALTSIYDRPDNIPYVSRCGDYLYNLWKDANNPRGLWRRTTLEEFRTPKPSWEVLLDIDQLANSEGQDWLLNGTASLAGDHRRTILSLSRGGSDAVTLREFDTDAKAFVSDGFVLPEAKGAVEWLDPDTLVLSSSHGQRMATTSGYARTVRLWRRGTKADQAPAIFKIAADHVGVGCNVDHTVAPPRMWFVDGVDAFNFAIWLGDESGPKTKINLPSNIWMLPHRDWLAIKPRESWSVAGRTYVADTVLVISLAAFLEGNRQFEVLFEPGPRRALQGFFWSAGKLVLSILNELRPFFEICTPSDKGWSRAQLRDLPNSGVVDLRPLDCDPSEDNGDLLAGSQDPLTPASLMLIENNVGSPIVLKQAPKTFTADGLVVTQHEAISIDGERIPYVQTGPADETGDAPVYMSGYGGFGISVRPYYNSALGKLWLERGGTTVQANLRGGGEFGTRWHDAGRLGGKKLSHDDFAAVAADLVRRGVTVPKRIAAQGGSNGGILITNMLTRYPERFGALFCTIPLIDMRRYTKLLAGASWIAEYGDPDKLDDWEWLKTYSAYHAAKRGQKYPPILIATTRRDDRVHPGHARKMAAKLQAMGYEAYFYEPAAGGHGYGRDNRERAGFEVLGFRFLKCKIGWLDGEA</sequence>
<evidence type="ECO:0000313" key="6">
    <source>
        <dbReference type="EMBL" id="KRR17596.1"/>
    </source>
</evidence>
<evidence type="ECO:0000259" key="4">
    <source>
        <dbReference type="Pfam" id="PF00326"/>
    </source>
</evidence>
<protein>
    <submittedName>
        <fullName evidence="6">Peptidase S9</fullName>
    </submittedName>
</protein>
<dbReference type="InterPro" id="IPR023302">
    <property type="entry name" value="Pept_S9A_N"/>
</dbReference>
<comment type="caution">
    <text evidence="6">The sequence shown here is derived from an EMBL/GenBank/DDBJ whole genome shotgun (WGS) entry which is preliminary data.</text>
</comment>
<dbReference type="SUPFAM" id="SSF53474">
    <property type="entry name" value="alpha/beta-Hydrolases"/>
    <property type="match status" value="1"/>
</dbReference>
<evidence type="ECO:0000256" key="2">
    <source>
        <dbReference type="ARBA" id="ARBA00022801"/>
    </source>
</evidence>
<reference evidence="6 7" key="1">
    <citation type="submission" date="2014-03" db="EMBL/GenBank/DDBJ databases">
        <title>Bradyrhizobium valentinum sp. nov., isolated from effective nodules of Lupinus mariae-josephae, a lupine endemic of basic-lime soils in Eastern Spain.</title>
        <authorList>
            <person name="Duran D."/>
            <person name="Rey L."/>
            <person name="Navarro A."/>
            <person name="Busquets A."/>
            <person name="Imperial J."/>
            <person name="Ruiz-Argueso T."/>
        </authorList>
    </citation>
    <scope>NUCLEOTIDE SEQUENCE [LARGE SCALE GENOMIC DNA]</scope>
    <source>
        <strain evidence="6 7">CCBAU 23086</strain>
    </source>
</reference>
<feature type="domain" description="Peptidase S9A N-terminal" evidence="5">
    <location>
        <begin position="23"/>
        <end position="240"/>
    </location>
</feature>
<dbReference type="InterPro" id="IPR002470">
    <property type="entry name" value="Peptidase_S9A"/>
</dbReference>
<dbReference type="AlphaFoldDB" id="A0A0R3MCM2"/>
<dbReference type="RefSeq" id="WP_057861961.1">
    <property type="nucleotide sequence ID" value="NZ_LLYB01000118.1"/>
</dbReference>
<evidence type="ECO:0000313" key="7">
    <source>
        <dbReference type="Proteomes" id="UP000051660"/>
    </source>
</evidence>
<dbReference type="Pfam" id="PF02897">
    <property type="entry name" value="Peptidase_S9_N"/>
    <property type="match status" value="1"/>
</dbReference>
<evidence type="ECO:0000256" key="3">
    <source>
        <dbReference type="ARBA" id="ARBA00022825"/>
    </source>
</evidence>
<dbReference type="GO" id="GO:0070012">
    <property type="term" value="F:oligopeptidase activity"/>
    <property type="evidence" value="ECO:0007669"/>
    <property type="project" value="TreeGrafter"/>
</dbReference>
<dbReference type="SUPFAM" id="SSF50993">
    <property type="entry name" value="Peptidase/esterase 'gauge' domain"/>
    <property type="match status" value="1"/>
</dbReference>
<keyword evidence="1" id="KW-0645">Protease</keyword>
<proteinExistence type="predicted"/>
<dbReference type="Gene3D" id="3.40.50.1820">
    <property type="entry name" value="alpha/beta hydrolase"/>
    <property type="match status" value="1"/>
</dbReference>
<organism evidence="6 7">
    <name type="scientific">Bradyrhizobium lablabi</name>
    <dbReference type="NCBI Taxonomy" id="722472"/>
    <lineage>
        <taxon>Bacteria</taxon>
        <taxon>Pseudomonadati</taxon>
        <taxon>Pseudomonadota</taxon>
        <taxon>Alphaproteobacteria</taxon>
        <taxon>Hyphomicrobiales</taxon>
        <taxon>Nitrobacteraceae</taxon>
        <taxon>Bradyrhizobium</taxon>
    </lineage>
</organism>
<dbReference type="Pfam" id="PF00326">
    <property type="entry name" value="Peptidase_S9"/>
    <property type="match status" value="1"/>
</dbReference>
<evidence type="ECO:0000259" key="5">
    <source>
        <dbReference type="Pfam" id="PF02897"/>
    </source>
</evidence>
<dbReference type="EMBL" id="LLYB01000118">
    <property type="protein sequence ID" value="KRR17596.1"/>
    <property type="molecule type" value="Genomic_DNA"/>
</dbReference>
<dbReference type="PRINTS" id="PR00862">
    <property type="entry name" value="PROLIGOPTASE"/>
</dbReference>
<dbReference type="GO" id="GO:0005829">
    <property type="term" value="C:cytosol"/>
    <property type="evidence" value="ECO:0007669"/>
    <property type="project" value="TreeGrafter"/>
</dbReference>
<dbReference type="InterPro" id="IPR001375">
    <property type="entry name" value="Peptidase_S9_cat"/>
</dbReference>
<dbReference type="Gene3D" id="2.130.10.120">
    <property type="entry name" value="Prolyl oligopeptidase, N-terminal domain"/>
    <property type="match status" value="1"/>
</dbReference>